<keyword evidence="3" id="KW-0256">Endoplasmic reticulum</keyword>
<organism evidence="6 7">
    <name type="scientific">Kordiimonas sediminis</name>
    <dbReference type="NCBI Taxonomy" id="1735581"/>
    <lineage>
        <taxon>Bacteria</taxon>
        <taxon>Pseudomonadati</taxon>
        <taxon>Pseudomonadota</taxon>
        <taxon>Alphaproteobacteria</taxon>
        <taxon>Kordiimonadales</taxon>
        <taxon>Kordiimonadaceae</taxon>
        <taxon>Kordiimonas</taxon>
    </lineage>
</organism>
<comment type="subcellular location">
    <subcellularLocation>
        <location evidence="1">Endoplasmic reticulum membrane</location>
        <topology evidence="1">Single-pass membrane protein</topology>
    </subcellularLocation>
</comment>
<dbReference type="Pfam" id="PF08660">
    <property type="entry name" value="Alg14"/>
    <property type="match status" value="1"/>
</dbReference>
<reference evidence="6" key="2">
    <citation type="submission" date="2020-09" db="EMBL/GenBank/DDBJ databases">
        <authorList>
            <person name="Sun Q."/>
            <person name="Kim S."/>
        </authorList>
    </citation>
    <scope>NUCLEOTIDE SEQUENCE</scope>
    <source>
        <strain evidence="6">KCTC 42590</strain>
    </source>
</reference>
<keyword evidence="6" id="KW-0808">Transferase</keyword>
<evidence type="ECO:0000256" key="1">
    <source>
        <dbReference type="ARBA" id="ARBA00004389"/>
    </source>
</evidence>
<dbReference type="PANTHER" id="PTHR12154:SF4">
    <property type="entry name" value="UDP-N-ACETYLGLUCOSAMINE TRANSFERASE SUBUNIT ALG14 HOMOLOG"/>
    <property type="match status" value="1"/>
</dbReference>
<dbReference type="EMBL" id="BNCI01000002">
    <property type="protein sequence ID" value="GHF25464.1"/>
    <property type="molecule type" value="Genomic_DNA"/>
</dbReference>
<evidence type="ECO:0000256" key="3">
    <source>
        <dbReference type="ARBA" id="ARBA00022824"/>
    </source>
</evidence>
<evidence type="ECO:0000256" key="2">
    <source>
        <dbReference type="ARBA" id="ARBA00022692"/>
    </source>
</evidence>
<comment type="caution">
    <text evidence="6">The sequence shown here is derived from an EMBL/GenBank/DDBJ whole genome shotgun (WGS) entry which is preliminary data.</text>
</comment>
<keyword evidence="2" id="KW-0812">Transmembrane</keyword>
<dbReference type="SUPFAM" id="SSF53756">
    <property type="entry name" value="UDP-Glycosyltransferase/glycogen phosphorylase"/>
    <property type="match status" value="1"/>
</dbReference>
<evidence type="ECO:0000256" key="5">
    <source>
        <dbReference type="ARBA" id="ARBA00023136"/>
    </source>
</evidence>
<reference evidence="6" key="1">
    <citation type="journal article" date="2014" name="Int. J. Syst. Evol. Microbiol.">
        <title>Complete genome sequence of Corynebacterium casei LMG S-19264T (=DSM 44701T), isolated from a smear-ripened cheese.</title>
        <authorList>
            <consortium name="US DOE Joint Genome Institute (JGI-PGF)"/>
            <person name="Walter F."/>
            <person name="Albersmeier A."/>
            <person name="Kalinowski J."/>
            <person name="Ruckert C."/>
        </authorList>
    </citation>
    <scope>NUCLEOTIDE SEQUENCE</scope>
    <source>
        <strain evidence="6">KCTC 42590</strain>
    </source>
</reference>
<keyword evidence="4" id="KW-1133">Transmembrane helix</keyword>
<dbReference type="RefSeq" id="WP_191252593.1">
    <property type="nucleotide sequence ID" value="NZ_BNCI01000002.1"/>
</dbReference>
<dbReference type="Gene3D" id="3.40.50.2000">
    <property type="entry name" value="Glycogen Phosphorylase B"/>
    <property type="match status" value="1"/>
</dbReference>
<keyword evidence="5" id="KW-0472">Membrane</keyword>
<evidence type="ECO:0000256" key="4">
    <source>
        <dbReference type="ARBA" id="ARBA00022989"/>
    </source>
</evidence>
<evidence type="ECO:0000313" key="6">
    <source>
        <dbReference type="EMBL" id="GHF25464.1"/>
    </source>
</evidence>
<name>A0A919E984_9PROT</name>
<evidence type="ECO:0000313" key="7">
    <source>
        <dbReference type="Proteomes" id="UP000630923"/>
    </source>
</evidence>
<dbReference type="GO" id="GO:0004577">
    <property type="term" value="F:N-acetylglucosaminyldiphosphodolichol N-acetylglucosaminyltransferase activity"/>
    <property type="evidence" value="ECO:0007669"/>
    <property type="project" value="TreeGrafter"/>
</dbReference>
<dbReference type="PANTHER" id="PTHR12154">
    <property type="entry name" value="GLYCOSYL TRANSFERASE-RELATED"/>
    <property type="match status" value="1"/>
</dbReference>
<dbReference type="InterPro" id="IPR013969">
    <property type="entry name" value="Oligosacch_biosynth_Alg14"/>
</dbReference>
<gene>
    <name evidence="6" type="primary">cpsF</name>
    <name evidence="6" type="ORF">GCM10017044_20340</name>
</gene>
<dbReference type="GO" id="GO:0006488">
    <property type="term" value="P:dolichol-linked oligosaccharide biosynthetic process"/>
    <property type="evidence" value="ECO:0007669"/>
    <property type="project" value="InterPro"/>
</dbReference>
<protein>
    <submittedName>
        <fullName evidence="6">UDP-N-acetylglucosamine--LPS N-acetylglucosamine transferase</fullName>
    </submittedName>
</protein>
<keyword evidence="7" id="KW-1185">Reference proteome</keyword>
<accession>A0A919E984</accession>
<dbReference type="AlphaFoldDB" id="A0A919E984"/>
<dbReference type="Proteomes" id="UP000630923">
    <property type="component" value="Unassembled WGS sequence"/>
</dbReference>
<sequence length="176" mass="19820">MGSTKKVLAVSSSGGHWVQLMRLRPAWDDCEVAYLTTEPDYRSQVEKYAKDKSLPLPRFYITVVATRWQKFRLLRQLLETAMVVLKERPDVIVSTGAAPGFFAIKIGKLFGSKTVWVDSIANVDVMSLSGQKAASSADVWLTQWPELSNRKNQLSVDQDQPSSKLLRKPDYWGSVI</sequence>
<proteinExistence type="predicted"/>